<evidence type="ECO:0000256" key="1">
    <source>
        <dbReference type="SAM" id="Phobius"/>
    </source>
</evidence>
<dbReference type="Proteomes" id="UP000235786">
    <property type="component" value="Unassembled WGS sequence"/>
</dbReference>
<keyword evidence="3" id="KW-1185">Reference proteome</keyword>
<organism evidence="2 3">
    <name type="scientific">Hyaloscypha variabilis (strain UAMH 11265 / GT02V1 / F)</name>
    <name type="common">Meliniomyces variabilis</name>
    <dbReference type="NCBI Taxonomy" id="1149755"/>
    <lineage>
        <taxon>Eukaryota</taxon>
        <taxon>Fungi</taxon>
        <taxon>Dikarya</taxon>
        <taxon>Ascomycota</taxon>
        <taxon>Pezizomycotina</taxon>
        <taxon>Leotiomycetes</taxon>
        <taxon>Helotiales</taxon>
        <taxon>Hyaloscyphaceae</taxon>
        <taxon>Hyaloscypha</taxon>
        <taxon>Hyaloscypha variabilis</taxon>
    </lineage>
</organism>
<keyword evidence="1" id="KW-0812">Transmembrane</keyword>
<name>A0A2J6RLN9_HYAVF</name>
<gene>
    <name evidence="2" type="ORF">L207DRAFT_21818</name>
</gene>
<protein>
    <submittedName>
        <fullName evidence="2">Uncharacterized protein</fullName>
    </submittedName>
</protein>
<feature type="transmembrane region" description="Helical" evidence="1">
    <location>
        <begin position="58"/>
        <end position="76"/>
    </location>
</feature>
<proteinExistence type="predicted"/>
<accession>A0A2J6RLN9</accession>
<evidence type="ECO:0000313" key="2">
    <source>
        <dbReference type="EMBL" id="PMD39431.1"/>
    </source>
</evidence>
<keyword evidence="1" id="KW-0472">Membrane</keyword>
<dbReference type="EMBL" id="KZ613946">
    <property type="protein sequence ID" value="PMD39431.1"/>
    <property type="molecule type" value="Genomic_DNA"/>
</dbReference>
<sequence length="161" mass="18390">MYRTIIAAALWYHDGCSLEYVIRRLHSFWPVKRRMKRLVRLVSSTNLLKRPRKSPFSLFLRTFVIVIAGFTIPTTASRGARVFNCSWFTTPIDEVNFIIQNYSQQCHITPSYPCCCRSSKASNASTSSRFAVLHPDPAIQLFKLCECKPVGPRANHSALHP</sequence>
<keyword evidence="1" id="KW-1133">Transmembrane helix</keyword>
<reference evidence="2 3" key="1">
    <citation type="submission" date="2016-04" db="EMBL/GenBank/DDBJ databases">
        <title>A degradative enzymes factory behind the ericoid mycorrhizal symbiosis.</title>
        <authorList>
            <consortium name="DOE Joint Genome Institute"/>
            <person name="Martino E."/>
            <person name="Morin E."/>
            <person name="Grelet G."/>
            <person name="Kuo A."/>
            <person name="Kohler A."/>
            <person name="Daghino S."/>
            <person name="Barry K."/>
            <person name="Choi C."/>
            <person name="Cichocki N."/>
            <person name="Clum A."/>
            <person name="Copeland A."/>
            <person name="Hainaut M."/>
            <person name="Haridas S."/>
            <person name="Labutti K."/>
            <person name="Lindquist E."/>
            <person name="Lipzen A."/>
            <person name="Khouja H.-R."/>
            <person name="Murat C."/>
            <person name="Ohm R."/>
            <person name="Olson A."/>
            <person name="Spatafora J."/>
            <person name="Veneault-Fourrey C."/>
            <person name="Henrissat B."/>
            <person name="Grigoriev I."/>
            <person name="Martin F."/>
            <person name="Perotto S."/>
        </authorList>
    </citation>
    <scope>NUCLEOTIDE SEQUENCE [LARGE SCALE GENOMIC DNA]</scope>
    <source>
        <strain evidence="2 3">F</strain>
    </source>
</reference>
<evidence type="ECO:0000313" key="3">
    <source>
        <dbReference type="Proteomes" id="UP000235786"/>
    </source>
</evidence>
<dbReference type="AlphaFoldDB" id="A0A2J6RLN9"/>